<accession>A0AAD4N8F9</accession>
<organism evidence="2 3">
    <name type="scientific">Ditylenchus destructor</name>
    <dbReference type="NCBI Taxonomy" id="166010"/>
    <lineage>
        <taxon>Eukaryota</taxon>
        <taxon>Metazoa</taxon>
        <taxon>Ecdysozoa</taxon>
        <taxon>Nematoda</taxon>
        <taxon>Chromadorea</taxon>
        <taxon>Rhabditida</taxon>
        <taxon>Tylenchina</taxon>
        <taxon>Tylenchomorpha</taxon>
        <taxon>Sphaerularioidea</taxon>
        <taxon>Anguinidae</taxon>
        <taxon>Anguininae</taxon>
        <taxon>Ditylenchus</taxon>
    </lineage>
</organism>
<proteinExistence type="predicted"/>
<feature type="compositionally biased region" description="Basic and acidic residues" evidence="1">
    <location>
        <begin position="7"/>
        <end position="21"/>
    </location>
</feature>
<reference evidence="2" key="1">
    <citation type="submission" date="2022-01" db="EMBL/GenBank/DDBJ databases">
        <title>Genome Sequence Resource for Two Populations of Ditylenchus destructor, the Migratory Endoparasitic Phytonematode.</title>
        <authorList>
            <person name="Zhang H."/>
            <person name="Lin R."/>
            <person name="Xie B."/>
        </authorList>
    </citation>
    <scope>NUCLEOTIDE SEQUENCE</scope>
    <source>
        <strain evidence="2">BazhouSP</strain>
    </source>
</reference>
<feature type="region of interest" description="Disordered" evidence="1">
    <location>
        <begin position="1"/>
        <end position="23"/>
    </location>
</feature>
<protein>
    <submittedName>
        <fullName evidence="2">Uncharacterized protein</fullName>
    </submittedName>
</protein>
<evidence type="ECO:0000256" key="1">
    <source>
        <dbReference type="SAM" id="MobiDB-lite"/>
    </source>
</evidence>
<comment type="caution">
    <text evidence="2">The sequence shown here is derived from an EMBL/GenBank/DDBJ whole genome shotgun (WGS) entry which is preliminary data.</text>
</comment>
<evidence type="ECO:0000313" key="3">
    <source>
        <dbReference type="Proteomes" id="UP001201812"/>
    </source>
</evidence>
<keyword evidence="3" id="KW-1185">Reference proteome</keyword>
<dbReference type="EMBL" id="JAKKPZ010000010">
    <property type="protein sequence ID" value="KAI1716286.1"/>
    <property type="molecule type" value="Genomic_DNA"/>
</dbReference>
<gene>
    <name evidence="2" type="ORF">DdX_07327</name>
</gene>
<name>A0AAD4N8F9_9BILA</name>
<dbReference type="Proteomes" id="UP001201812">
    <property type="component" value="Unassembled WGS sequence"/>
</dbReference>
<sequence>MNKRAFTSKDRNEKSQSRDSSNEICIQAPETVLTVPTVGEHVECETIIGAMSGEVLLVDNHANWIVLRRQRDPMCKPEMCFINLSHVRTVC</sequence>
<evidence type="ECO:0000313" key="2">
    <source>
        <dbReference type="EMBL" id="KAI1716286.1"/>
    </source>
</evidence>
<dbReference type="AlphaFoldDB" id="A0AAD4N8F9"/>